<evidence type="ECO:0000256" key="1">
    <source>
        <dbReference type="ARBA" id="ARBA00022741"/>
    </source>
</evidence>
<sequence>MHWRASGPTGAPSAAGQRANPPLVGRREVLAEFGRLLDTIDDRSALVGLSGEPGAGKTRLLAELVAGARSRGMVPLSGRAAEFEQEMPFGTVIDALDDRLEEKGLPDGIDEGPAALLATIFPALSGEKPVTSAGDTDLTGLARYRLYRAVRQLLSELAAESGLVLILDDVHWADDSSVELLDHLLRHPPYGPVLIAVAYRPAQASARLRALNESHGHQITVGPLSEAEVAEFLGPGTSPELRQRLYEDSGGNPFYLEALARMEQGPPDARRSEAGGDDLDQLPAPVRAALQIELGGLSDDALVLAQAGAADVA</sequence>
<reference evidence="5 6" key="1">
    <citation type="submission" date="2024-09" db="EMBL/GenBank/DDBJ databases">
        <authorList>
            <person name="Sun Q."/>
            <person name="Mori K."/>
        </authorList>
    </citation>
    <scope>NUCLEOTIDE SEQUENCE [LARGE SCALE GENOMIC DNA]</scope>
    <source>
        <strain evidence="5 6">TBRC 0563</strain>
    </source>
</reference>
<dbReference type="InterPro" id="IPR027417">
    <property type="entry name" value="P-loop_NTPase"/>
</dbReference>
<feature type="non-terminal residue" evidence="5">
    <location>
        <position position="313"/>
    </location>
</feature>
<evidence type="ECO:0000313" key="6">
    <source>
        <dbReference type="Proteomes" id="UP001589627"/>
    </source>
</evidence>
<dbReference type="Gene3D" id="3.40.50.300">
    <property type="entry name" value="P-loop containing nucleotide triphosphate hydrolases"/>
    <property type="match status" value="1"/>
</dbReference>
<feature type="region of interest" description="Disordered" evidence="3">
    <location>
        <begin position="1"/>
        <end position="23"/>
    </location>
</feature>
<evidence type="ECO:0000256" key="2">
    <source>
        <dbReference type="ARBA" id="ARBA00022840"/>
    </source>
</evidence>
<gene>
    <name evidence="5" type="ORF">ACFFNX_43660</name>
</gene>
<name>A0ABV5YVI9_9ACTN</name>
<dbReference type="InterPro" id="IPR041664">
    <property type="entry name" value="AAA_16"/>
</dbReference>
<evidence type="ECO:0000313" key="5">
    <source>
        <dbReference type="EMBL" id="MFB9839064.1"/>
    </source>
</evidence>
<dbReference type="Proteomes" id="UP001589627">
    <property type="component" value="Unassembled WGS sequence"/>
</dbReference>
<organism evidence="5 6">
    <name type="scientific">Actinoallomurus acaciae</name>
    <dbReference type="NCBI Taxonomy" id="502577"/>
    <lineage>
        <taxon>Bacteria</taxon>
        <taxon>Bacillati</taxon>
        <taxon>Actinomycetota</taxon>
        <taxon>Actinomycetes</taxon>
        <taxon>Streptosporangiales</taxon>
        <taxon>Thermomonosporaceae</taxon>
        <taxon>Actinoallomurus</taxon>
    </lineage>
</organism>
<accession>A0ABV5YVI9</accession>
<proteinExistence type="predicted"/>
<keyword evidence="2" id="KW-0067">ATP-binding</keyword>
<dbReference type="SUPFAM" id="SSF52540">
    <property type="entry name" value="P-loop containing nucleoside triphosphate hydrolases"/>
    <property type="match status" value="1"/>
</dbReference>
<keyword evidence="6" id="KW-1185">Reference proteome</keyword>
<dbReference type="PANTHER" id="PTHR16305">
    <property type="entry name" value="TESTICULAR SOLUBLE ADENYLYL CYCLASE"/>
    <property type="match status" value="1"/>
</dbReference>
<dbReference type="Pfam" id="PF13191">
    <property type="entry name" value="AAA_16"/>
    <property type="match status" value="1"/>
</dbReference>
<dbReference type="EMBL" id="JBHLZP010000627">
    <property type="protein sequence ID" value="MFB9839064.1"/>
    <property type="molecule type" value="Genomic_DNA"/>
</dbReference>
<comment type="caution">
    <text evidence="5">The sequence shown here is derived from an EMBL/GenBank/DDBJ whole genome shotgun (WGS) entry which is preliminary data.</text>
</comment>
<protein>
    <submittedName>
        <fullName evidence="5">AAA family ATPase</fullName>
    </submittedName>
</protein>
<dbReference type="PANTHER" id="PTHR16305:SF35">
    <property type="entry name" value="TRANSCRIPTIONAL ACTIVATOR DOMAIN"/>
    <property type="match status" value="1"/>
</dbReference>
<feature type="compositionally biased region" description="Low complexity" evidence="3">
    <location>
        <begin position="1"/>
        <end position="16"/>
    </location>
</feature>
<feature type="domain" description="Orc1-like AAA ATPase" evidence="4">
    <location>
        <begin position="22"/>
        <end position="195"/>
    </location>
</feature>
<dbReference type="RefSeq" id="WP_378212139.1">
    <property type="nucleotide sequence ID" value="NZ_JBHLZP010000627.1"/>
</dbReference>
<evidence type="ECO:0000259" key="4">
    <source>
        <dbReference type="Pfam" id="PF13191"/>
    </source>
</evidence>
<evidence type="ECO:0000256" key="3">
    <source>
        <dbReference type="SAM" id="MobiDB-lite"/>
    </source>
</evidence>
<keyword evidence="1" id="KW-0547">Nucleotide-binding</keyword>